<evidence type="ECO:0000256" key="3">
    <source>
        <dbReference type="ARBA" id="ARBA00022692"/>
    </source>
</evidence>
<evidence type="ECO:0000256" key="7">
    <source>
        <dbReference type="SAM" id="Phobius"/>
    </source>
</evidence>
<sequence length="330" mass="36286">MVGSLTHPPESECFVKSIETDSSEDAWKDESERSEDDEGSLITRRVKFLDKEMSPKTEDFVRFRKSSPASKSDGNNPEQTSTRHVVLSKLQFLPYLGLTTGFVSIIVPYLLAVQRGDVPAWLPYISDAGGDPPQGALFSLGMCLIAVMFVIGIYLCYLIVEAQNHKDCKFVSWSGRFLVSAGFLMAVGLFGVATNPTGHLRRDGNWALPILVPHLIGAAIFFGSGISMMALLTFSTYLVQRPNWVNRVFISRSILMAGALLGGMLVLVGLPPISSLDMMKPSPNHGRIYPPGTAVSAFGEWMIVVIFMFFVATFIPDFSRAKVTLVVDYN</sequence>
<evidence type="ECO:0000313" key="9">
    <source>
        <dbReference type="Proteomes" id="UP000694867"/>
    </source>
</evidence>
<feature type="region of interest" description="Disordered" evidence="6">
    <location>
        <begin position="1"/>
        <end position="39"/>
    </location>
</feature>
<evidence type="ECO:0000256" key="6">
    <source>
        <dbReference type="SAM" id="MobiDB-lite"/>
    </source>
</evidence>
<feature type="transmembrane region" description="Helical" evidence="7">
    <location>
        <begin position="210"/>
        <end position="234"/>
    </location>
</feature>
<feature type="transmembrane region" description="Helical" evidence="7">
    <location>
        <begin position="294"/>
        <end position="315"/>
    </location>
</feature>
<evidence type="ECO:0000256" key="1">
    <source>
        <dbReference type="ARBA" id="ARBA00004127"/>
    </source>
</evidence>
<dbReference type="KEGG" id="goe:100905821"/>
<accession>A0AAJ6VXQ8</accession>
<organism evidence="9 10">
    <name type="scientific">Galendromus occidentalis</name>
    <name type="common">western predatory mite</name>
    <dbReference type="NCBI Taxonomy" id="34638"/>
    <lineage>
        <taxon>Eukaryota</taxon>
        <taxon>Metazoa</taxon>
        <taxon>Ecdysozoa</taxon>
        <taxon>Arthropoda</taxon>
        <taxon>Chelicerata</taxon>
        <taxon>Arachnida</taxon>
        <taxon>Acari</taxon>
        <taxon>Parasitiformes</taxon>
        <taxon>Mesostigmata</taxon>
        <taxon>Gamasina</taxon>
        <taxon>Phytoseioidea</taxon>
        <taxon>Phytoseiidae</taxon>
        <taxon>Typhlodrominae</taxon>
        <taxon>Galendromus</taxon>
    </lineage>
</organism>
<dbReference type="Pfam" id="PF10277">
    <property type="entry name" value="Frag1"/>
    <property type="match status" value="1"/>
</dbReference>
<protein>
    <submittedName>
        <fullName evidence="10">DNA damage-regulated autophagy modulator protein 1</fullName>
    </submittedName>
</protein>
<feature type="transmembrane region" description="Helical" evidence="7">
    <location>
        <begin position="136"/>
        <end position="158"/>
    </location>
</feature>
<feature type="compositionally biased region" description="Polar residues" evidence="6">
    <location>
        <begin position="67"/>
        <end position="80"/>
    </location>
</feature>
<dbReference type="InterPro" id="IPR050911">
    <property type="entry name" value="DRAM/TMEM150_Autophagy_Mod"/>
</dbReference>
<dbReference type="GO" id="GO:0012505">
    <property type="term" value="C:endomembrane system"/>
    <property type="evidence" value="ECO:0007669"/>
    <property type="project" value="UniProtKB-SubCell"/>
</dbReference>
<evidence type="ECO:0000256" key="2">
    <source>
        <dbReference type="ARBA" id="ARBA00006565"/>
    </source>
</evidence>
<feature type="region of interest" description="Disordered" evidence="6">
    <location>
        <begin position="59"/>
        <end position="80"/>
    </location>
</feature>
<name>A0AAJ6VXQ8_9ACAR</name>
<feature type="domain" description="CWH43-like N-terminal" evidence="8">
    <location>
        <begin position="91"/>
        <end position="319"/>
    </location>
</feature>
<dbReference type="PANTHER" id="PTHR21324:SF2">
    <property type="entry name" value="EG:22E5.9 PROTEIN"/>
    <property type="match status" value="1"/>
</dbReference>
<keyword evidence="4 7" id="KW-1133">Transmembrane helix</keyword>
<feature type="transmembrane region" description="Helical" evidence="7">
    <location>
        <begin position="92"/>
        <end position="112"/>
    </location>
</feature>
<comment type="similarity">
    <text evidence="2">Belongs to the DRAM/TMEM150 family.</text>
</comment>
<dbReference type="AlphaFoldDB" id="A0AAJ6VXQ8"/>
<dbReference type="GeneID" id="100905821"/>
<dbReference type="InterPro" id="IPR019402">
    <property type="entry name" value="CWH43_N"/>
</dbReference>
<evidence type="ECO:0000256" key="5">
    <source>
        <dbReference type="ARBA" id="ARBA00023136"/>
    </source>
</evidence>
<proteinExistence type="inferred from homology"/>
<keyword evidence="9" id="KW-1185">Reference proteome</keyword>
<reference evidence="10" key="1">
    <citation type="submission" date="2025-08" db="UniProtKB">
        <authorList>
            <consortium name="RefSeq"/>
        </authorList>
    </citation>
    <scope>IDENTIFICATION</scope>
</reference>
<comment type="subcellular location">
    <subcellularLocation>
        <location evidence="1">Endomembrane system</location>
        <topology evidence="1">Multi-pass membrane protein</topology>
    </subcellularLocation>
</comment>
<keyword evidence="5 7" id="KW-0472">Membrane</keyword>
<feature type="transmembrane region" description="Helical" evidence="7">
    <location>
        <begin position="170"/>
        <end position="190"/>
    </location>
</feature>
<dbReference type="RefSeq" id="XP_003742556.1">
    <property type="nucleotide sequence ID" value="XM_003742508.2"/>
</dbReference>
<feature type="transmembrane region" description="Helical" evidence="7">
    <location>
        <begin position="254"/>
        <end position="274"/>
    </location>
</feature>
<dbReference type="PANTHER" id="PTHR21324">
    <property type="entry name" value="FASTING-INDUCIBLE INTEGRAL MEMBRANE PROTEIN TM6P1-RELATED"/>
    <property type="match status" value="1"/>
</dbReference>
<evidence type="ECO:0000256" key="4">
    <source>
        <dbReference type="ARBA" id="ARBA00022989"/>
    </source>
</evidence>
<dbReference type="Proteomes" id="UP000694867">
    <property type="component" value="Unplaced"/>
</dbReference>
<gene>
    <name evidence="10" type="primary">LOC100905821</name>
</gene>
<keyword evidence="3 7" id="KW-0812">Transmembrane</keyword>
<evidence type="ECO:0000313" key="10">
    <source>
        <dbReference type="RefSeq" id="XP_003742556.1"/>
    </source>
</evidence>
<evidence type="ECO:0000259" key="8">
    <source>
        <dbReference type="Pfam" id="PF10277"/>
    </source>
</evidence>